<feature type="region of interest" description="Disordered" evidence="10">
    <location>
        <begin position="64"/>
        <end position="107"/>
    </location>
</feature>
<protein>
    <recommendedName>
        <fullName evidence="3">Nucleotide exchange factor SIL1</fullName>
    </recommendedName>
</protein>
<evidence type="ECO:0000256" key="7">
    <source>
        <dbReference type="ARBA" id="ARBA00022927"/>
    </source>
</evidence>
<dbReference type="InterPro" id="IPR050693">
    <property type="entry name" value="Hsp70_NEF-Inhibitors"/>
</dbReference>
<evidence type="ECO:0000256" key="9">
    <source>
        <dbReference type="ARBA" id="ARBA00023180"/>
    </source>
</evidence>
<evidence type="ECO:0000256" key="4">
    <source>
        <dbReference type="ARBA" id="ARBA00022448"/>
    </source>
</evidence>
<dbReference type="OMA" id="NRFAHSQ"/>
<evidence type="ECO:0000313" key="13">
    <source>
        <dbReference type="Proteomes" id="UP000037069"/>
    </source>
</evidence>
<dbReference type="PANTHER" id="PTHR19316">
    <property type="entry name" value="PROTEIN FOLDING REGULATOR"/>
    <property type="match status" value="1"/>
</dbReference>
<keyword evidence="7" id="KW-0653">Protein transport</keyword>
<dbReference type="STRING" id="7375.A0A0L0C299"/>
<dbReference type="SUPFAM" id="SSF48371">
    <property type="entry name" value="ARM repeat"/>
    <property type="match status" value="1"/>
</dbReference>
<evidence type="ECO:0000256" key="2">
    <source>
        <dbReference type="ARBA" id="ARBA00010588"/>
    </source>
</evidence>
<feature type="chain" id="PRO_5005535547" description="Nucleotide exchange factor SIL1" evidence="11">
    <location>
        <begin position="19"/>
        <end position="452"/>
    </location>
</feature>
<keyword evidence="8" id="KW-0811">Translocation</keyword>
<dbReference type="PANTHER" id="PTHR19316:SF35">
    <property type="entry name" value="NUCLEOTIDE EXCHANGE FACTOR SIL1"/>
    <property type="match status" value="1"/>
</dbReference>
<evidence type="ECO:0000256" key="1">
    <source>
        <dbReference type="ARBA" id="ARBA00004319"/>
    </source>
</evidence>
<evidence type="ECO:0000256" key="6">
    <source>
        <dbReference type="ARBA" id="ARBA00022824"/>
    </source>
</evidence>
<evidence type="ECO:0000256" key="10">
    <source>
        <dbReference type="SAM" id="MobiDB-lite"/>
    </source>
</evidence>
<evidence type="ECO:0000256" key="3">
    <source>
        <dbReference type="ARBA" id="ARBA00015352"/>
    </source>
</evidence>
<accession>A0A0L0C299</accession>
<organism evidence="12 13">
    <name type="scientific">Lucilia cuprina</name>
    <name type="common">Green bottle fly</name>
    <name type="synonym">Australian sheep blowfly</name>
    <dbReference type="NCBI Taxonomy" id="7375"/>
    <lineage>
        <taxon>Eukaryota</taxon>
        <taxon>Metazoa</taxon>
        <taxon>Ecdysozoa</taxon>
        <taxon>Arthropoda</taxon>
        <taxon>Hexapoda</taxon>
        <taxon>Insecta</taxon>
        <taxon>Pterygota</taxon>
        <taxon>Neoptera</taxon>
        <taxon>Endopterygota</taxon>
        <taxon>Diptera</taxon>
        <taxon>Brachycera</taxon>
        <taxon>Muscomorpha</taxon>
        <taxon>Oestroidea</taxon>
        <taxon>Calliphoridae</taxon>
        <taxon>Luciliinae</taxon>
        <taxon>Lucilia</taxon>
    </lineage>
</organism>
<evidence type="ECO:0000256" key="11">
    <source>
        <dbReference type="SAM" id="SignalP"/>
    </source>
</evidence>
<dbReference type="Proteomes" id="UP000037069">
    <property type="component" value="Unassembled WGS sequence"/>
</dbReference>
<evidence type="ECO:0000256" key="5">
    <source>
        <dbReference type="ARBA" id="ARBA00022729"/>
    </source>
</evidence>
<comment type="subcellular location">
    <subcellularLocation>
        <location evidence="1">Endoplasmic reticulum lumen</location>
    </subcellularLocation>
</comment>
<proteinExistence type="inferred from homology"/>
<keyword evidence="4" id="KW-0813">Transport</keyword>
<gene>
    <name evidence="12" type="ORF">FF38_12961</name>
</gene>
<dbReference type="InterPro" id="IPR011989">
    <property type="entry name" value="ARM-like"/>
</dbReference>
<evidence type="ECO:0000256" key="8">
    <source>
        <dbReference type="ARBA" id="ARBA00023010"/>
    </source>
</evidence>
<sequence length="452" mass="51425">MKYLVILLIICLLPQGWAKESKENKTFVATKEWQEIPEGQGVPAGLHIRINLETGKKEAKILEENDDSEDDRKQQHQQMDKNAALSVVAESSGEEDDKKSTKKQKKVKHLDEALQRIGIDYTPKEKVENIIREYRSYEELKKSFEGMRKTFKTDAEVITQLIEEFQTSTSSTTTDSKEAKARVKTQMQILESFNYLMSQFDNALVFVDKGGLDHVLLPILVNSTNSALKVESMRVLGAMSQNNPRVQIKVYERNVGSHLAQIIMTSTNTEELSAALYAFSALLRKFPLAQQRILSTSGTQALMSVLNRDSELKIKVKAVVIIGDLLNERELALSESTATDDPLAAAQYAEINLSVWLMDQNFCEVLLNLLSESGIRFLEAPDLLEYVVNSLNVKEHLCYVNWSQDTRIMEIFIALKKRLLHSKDEYHLEVAQLLAQLLHKLYGDEYKIHDEL</sequence>
<keyword evidence="5 11" id="KW-0732">Signal</keyword>
<keyword evidence="9" id="KW-0325">Glycoprotein</keyword>
<dbReference type="AlphaFoldDB" id="A0A0L0C299"/>
<comment type="similarity">
    <text evidence="2">Belongs to the SIL1 family.</text>
</comment>
<comment type="caution">
    <text evidence="12">The sequence shown here is derived from an EMBL/GenBank/DDBJ whole genome shotgun (WGS) entry which is preliminary data.</text>
</comment>
<dbReference type="GO" id="GO:0005788">
    <property type="term" value="C:endoplasmic reticulum lumen"/>
    <property type="evidence" value="ECO:0007669"/>
    <property type="project" value="UniProtKB-SubCell"/>
</dbReference>
<name>A0A0L0C299_LUCCU</name>
<feature type="signal peptide" evidence="11">
    <location>
        <begin position="1"/>
        <end position="18"/>
    </location>
</feature>
<reference evidence="12 13" key="1">
    <citation type="journal article" date="2015" name="Nat. Commun.">
        <title>Lucilia cuprina genome unlocks parasitic fly biology to underpin future interventions.</title>
        <authorList>
            <person name="Anstead C.A."/>
            <person name="Korhonen P.K."/>
            <person name="Young N.D."/>
            <person name="Hall R.S."/>
            <person name="Jex A.R."/>
            <person name="Murali S.C."/>
            <person name="Hughes D.S."/>
            <person name="Lee S.F."/>
            <person name="Perry T."/>
            <person name="Stroehlein A.J."/>
            <person name="Ansell B.R."/>
            <person name="Breugelmans B."/>
            <person name="Hofmann A."/>
            <person name="Qu J."/>
            <person name="Dugan S."/>
            <person name="Lee S.L."/>
            <person name="Chao H."/>
            <person name="Dinh H."/>
            <person name="Han Y."/>
            <person name="Doddapaneni H.V."/>
            <person name="Worley K.C."/>
            <person name="Muzny D.M."/>
            <person name="Ioannidis P."/>
            <person name="Waterhouse R.M."/>
            <person name="Zdobnov E.M."/>
            <person name="James P.J."/>
            <person name="Bagnall N.H."/>
            <person name="Kotze A.C."/>
            <person name="Gibbs R.A."/>
            <person name="Richards S."/>
            <person name="Batterham P."/>
            <person name="Gasser R.B."/>
        </authorList>
    </citation>
    <scope>NUCLEOTIDE SEQUENCE [LARGE SCALE GENOMIC DNA]</scope>
    <source>
        <strain evidence="12 13">LS</strain>
        <tissue evidence="12">Full body</tissue>
    </source>
</reference>
<dbReference type="EMBL" id="JRES01001097">
    <property type="protein sequence ID" value="KNC25559.1"/>
    <property type="molecule type" value="Genomic_DNA"/>
</dbReference>
<dbReference type="GO" id="GO:0000774">
    <property type="term" value="F:adenyl-nucleotide exchange factor activity"/>
    <property type="evidence" value="ECO:0007669"/>
    <property type="project" value="TreeGrafter"/>
</dbReference>
<dbReference type="Gene3D" id="1.25.10.10">
    <property type="entry name" value="Leucine-rich Repeat Variant"/>
    <property type="match status" value="1"/>
</dbReference>
<dbReference type="OrthoDB" id="448649at2759"/>
<keyword evidence="13" id="KW-1185">Reference proteome</keyword>
<dbReference type="InterPro" id="IPR016024">
    <property type="entry name" value="ARM-type_fold"/>
</dbReference>
<evidence type="ECO:0000313" key="12">
    <source>
        <dbReference type="EMBL" id="KNC25559.1"/>
    </source>
</evidence>
<dbReference type="GO" id="GO:0015031">
    <property type="term" value="P:protein transport"/>
    <property type="evidence" value="ECO:0007669"/>
    <property type="project" value="UniProtKB-KW"/>
</dbReference>
<keyword evidence="6" id="KW-0256">Endoplasmic reticulum</keyword>